<dbReference type="SUPFAM" id="SSF50998">
    <property type="entry name" value="Quinoprotein alcohol dehydrogenase-like"/>
    <property type="match status" value="1"/>
</dbReference>
<evidence type="ECO:0000313" key="2">
    <source>
        <dbReference type="Proteomes" id="UP000287394"/>
    </source>
</evidence>
<sequence>MSSPAETGQRMRAIDPEPAWRYESRTGISGYLSHVDFYGPYVIGQWFCLDAATGAIIWRRAQKQANEIIGVDAGVIVASEMMTVSCWTASIGCYGISLVTGELLWTSDSDGIRKYLWKALECIPGLINEFRDTPIAVENGEVICASGRILDIHNGRRIAHDRKRVERVREDKPDKSDAERLYYGERVPLQDNPSLRLSIDTRPLSKDVEPQDNYDDIPPYDLRLRLVDRDGAPQWLYSVSDDGYFAEGNFYASRYQYPYVYIIAYDKRPYIPIDEEKPGYVRRNTAQCRLLALDVRQGKVIQNTPLAETPTANEYRIEAINDQGLLISGGSRHLQLFRFAR</sequence>
<dbReference type="InterPro" id="IPR015943">
    <property type="entry name" value="WD40/YVTN_repeat-like_dom_sf"/>
</dbReference>
<protein>
    <submittedName>
        <fullName evidence="1">Uncharacterized protein</fullName>
    </submittedName>
</protein>
<organism evidence="1 2">
    <name type="scientific">Capsulimonas corticalis</name>
    <dbReference type="NCBI Taxonomy" id="2219043"/>
    <lineage>
        <taxon>Bacteria</taxon>
        <taxon>Bacillati</taxon>
        <taxon>Armatimonadota</taxon>
        <taxon>Armatimonadia</taxon>
        <taxon>Capsulimonadales</taxon>
        <taxon>Capsulimonadaceae</taxon>
        <taxon>Capsulimonas</taxon>
    </lineage>
</organism>
<name>A0A402CSV6_9BACT</name>
<dbReference type="Gene3D" id="2.130.10.10">
    <property type="entry name" value="YVTN repeat-like/Quinoprotein amine dehydrogenase"/>
    <property type="match status" value="1"/>
</dbReference>
<keyword evidence="2" id="KW-1185">Reference proteome</keyword>
<dbReference type="InterPro" id="IPR011047">
    <property type="entry name" value="Quinoprotein_ADH-like_sf"/>
</dbReference>
<accession>A0A402CSV6</accession>
<dbReference type="AlphaFoldDB" id="A0A402CSV6"/>
<proteinExistence type="predicted"/>
<gene>
    <name evidence="1" type="ORF">CCAX7_30060</name>
</gene>
<dbReference type="Proteomes" id="UP000287394">
    <property type="component" value="Chromosome"/>
</dbReference>
<dbReference type="KEGG" id="ccot:CCAX7_30060"/>
<reference evidence="1 2" key="1">
    <citation type="journal article" date="2019" name="Int. J. Syst. Evol. Microbiol.">
        <title>Capsulimonas corticalis gen. nov., sp. nov., an aerobic capsulated bacterium, of a novel bacterial order, Capsulimonadales ord. nov., of the class Armatimonadia of the phylum Armatimonadetes.</title>
        <authorList>
            <person name="Li J."/>
            <person name="Kudo C."/>
            <person name="Tonouchi A."/>
        </authorList>
    </citation>
    <scope>NUCLEOTIDE SEQUENCE [LARGE SCALE GENOMIC DNA]</scope>
    <source>
        <strain evidence="1 2">AX-7</strain>
    </source>
</reference>
<dbReference type="EMBL" id="AP025739">
    <property type="protein sequence ID" value="BDI30955.1"/>
    <property type="molecule type" value="Genomic_DNA"/>
</dbReference>
<evidence type="ECO:0000313" key="1">
    <source>
        <dbReference type="EMBL" id="BDI30955.1"/>
    </source>
</evidence>